<proteinExistence type="inferred from homology"/>
<comment type="similarity">
    <text evidence="2">Belongs to the sirtuin family. Class I subfamily.</text>
</comment>
<evidence type="ECO:0000256" key="7">
    <source>
        <dbReference type="PROSITE-ProRule" id="PRU00236"/>
    </source>
</evidence>
<dbReference type="EMBL" id="ML979142">
    <property type="protein sequence ID" value="KAF1911827.1"/>
    <property type="molecule type" value="Genomic_DNA"/>
</dbReference>
<keyword evidence="4 7" id="KW-0479">Metal-binding</keyword>
<dbReference type="InterPro" id="IPR026590">
    <property type="entry name" value="Ssirtuin_cat_dom"/>
</dbReference>
<accession>A0A6A5QC13</accession>
<evidence type="ECO:0000313" key="10">
    <source>
        <dbReference type="EMBL" id="KAF1911827.1"/>
    </source>
</evidence>
<keyword evidence="5 7" id="KW-0862">Zinc</keyword>
<dbReference type="InterPro" id="IPR029035">
    <property type="entry name" value="DHS-like_NAD/FAD-binding_dom"/>
</dbReference>
<feature type="binding site" evidence="7">
    <location>
        <position position="307"/>
    </location>
    <ligand>
        <name>Zn(2+)</name>
        <dbReference type="ChEBI" id="CHEBI:29105"/>
    </ligand>
</feature>
<protein>
    <submittedName>
        <fullName evidence="10">DHS-like NAD/FAD-binding domain-containing protein</fullName>
    </submittedName>
</protein>
<evidence type="ECO:0000256" key="4">
    <source>
        <dbReference type="ARBA" id="ARBA00022723"/>
    </source>
</evidence>
<feature type="compositionally biased region" description="Basic residues" evidence="8">
    <location>
        <begin position="320"/>
        <end position="336"/>
    </location>
</feature>
<keyword evidence="11" id="KW-1185">Reference proteome</keyword>
<evidence type="ECO:0000256" key="6">
    <source>
        <dbReference type="ARBA" id="ARBA00023027"/>
    </source>
</evidence>
<evidence type="ECO:0000256" key="3">
    <source>
        <dbReference type="ARBA" id="ARBA00022679"/>
    </source>
</evidence>
<dbReference type="Pfam" id="PF02146">
    <property type="entry name" value="SIR2"/>
    <property type="match status" value="1"/>
</dbReference>
<reference evidence="10" key="1">
    <citation type="journal article" date="2020" name="Stud. Mycol.">
        <title>101 Dothideomycetes genomes: a test case for predicting lifestyles and emergence of pathogens.</title>
        <authorList>
            <person name="Haridas S."/>
            <person name="Albert R."/>
            <person name="Binder M."/>
            <person name="Bloem J."/>
            <person name="Labutti K."/>
            <person name="Salamov A."/>
            <person name="Andreopoulos B."/>
            <person name="Baker S."/>
            <person name="Barry K."/>
            <person name="Bills G."/>
            <person name="Bluhm B."/>
            <person name="Cannon C."/>
            <person name="Castanera R."/>
            <person name="Culley D."/>
            <person name="Daum C."/>
            <person name="Ezra D."/>
            <person name="Gonzalez J."/>
            <person name="Henrissat B."/>
            <person name="Kuo A."/>
            <person name="Liang C."/>
            <person name="Lipzen A."/>
            <person name="Lutzoni F."/>
            <person name="Magnuson J."/>
            <person name="Mondo S."/>
            <person name="Nolan M."/>
            <person name="Ohm R."/>
            <person name="Pangilinan J."/>
            <person name="Park H.-J."/>
            <person name="Ramirez L."/>
            <person name="Alfaro M."/>
            <person name="Sun H."/>
            <person name="Tritt A."/>
            <person name="Yoshinaga Y."/>
            <person name="Zwiers L.-H."/>
            <person name="Turgeon B."/>
            <person name="Goodwin S."/>
            <person name="Spatafora J."/>
            <person name="Crous P."/>
            <person name="Grigoriev I."/>
        </authorList>
    </citation>
    <scope>NUCLEOTIDE SEQUENCE</scope>
    <source>
        <strain evidence="10">HMLAC05119</strain>
    </source>
</reference>
<feature type="region of interest" description="Disordered" evidence="8">
    <location>
        <begin position="1"/>
        <end position="48"/>
    </location>
</feature>
<sequence>MAAHAYAGPVAVHDAAATRPAADGATEAAKASDDDAPAPDDDDDDDAAGSLYEQILDGVDAFEYAQTGVSGVDTCTADEARDLRQRLHHVGASEFILENLTSDKMSARKLCSAFGVRIPTFLEDAEDEHFYRLLGLAISRELGKRPRLARYKTIDDAAKLLQERTNILVITGAGISTSLGIPDFRSKTTGFYSRLLQMGYDEPEHVFDIHNFDQDPRTFYALAGDIIPHLDKWTPTHEFIRLLQDKDKLLTNYTQNIDNVEANAGIRKEKLIQCHGSWATATCRKCKYNVPGEDIFDSVRAQKPAECKRCLDELAAQKPPLKRKRTSNGSASRKKRSSDEDSESDGAYDIPQPGIMKPDITFFGEALPNNFFDRLKEVDRHKADLVIVMGTSMKVAPVSEIPNFLPRDVPQIYISRDPIHHINFDINLLGDCDVIVAELARRAGWTLKHKMIPEGHHNDVSAVNEIDHVYSVKARGPASQPIKSEIKHEAFDSVVKSAQS</sequence>
<evidence type="ECO:0000256" key="2">
    <source>
        <dbReference type="ARBA" id="ARBA00006924"/>
    </source>
</evidence>
<evidence type="ECO:0000313" key="11">
    <source>
        <dbReference type="Proteomes" id="UP000800096"/>
    </source>
</evidence>
<feature type="domain" description="Deacetylase sirtuin-type" evidence="9">
    <location>
        <begin position="147"/>
        <end position="446"/>
    </location>
</feature>
<dbReference type="Gene3D" id="3.30.1600.10">
    <property type="entry name" value="SIR2/SIRT2 'Small Domain"/>
    <property type="match status" value="1"/>
</dbReference>
<feature type="active site" description="Proton acceptor" evidence="7">
    <location>
        <position position="275"/>
    </location>
</feature>
<feature type="binding site" evidence="7">
    <location>
        <position position="283"/>
    </location>
    <ligand>
        <name>Zn(2+)</name>
        <dbReference type="ChEBI" id="CHEBI:29105"/>
    </ligand>
</feature>
<feature type="compositionally biased region" description="Acidic residues" evidence="8">
    <location>
        <begin position="34"/>
        <end position="47"/>
    </location>
</feature>
<dbReference type="SUPFAM" id="SSF52467">
    <property type="entry name" value="DHS-like NAD/FAD-binding domain"/>
    <property type="match status" value="1"/>
</dbReference>
<evidence type="ECO:0000259" key="9">
    <source>
        <dbReference type="PROSITE" id="PS50305"/>
    </source>
</evidence>
<evidence type="ECO:0000256" key="5">
    <source>
        <dbReference type="ARBA" id="ARBA00022833"/>
    </source>
</evidence>
<dbReference type="GO" id="GO:0046970">
    <property type="term" value="F:histone H4K16 deacetylase activity, NAD-dependent"/>
    <property type="evidence" value="ECO:0007669"/>
    <property type="project" value="TreeGrafter"/>
</dbReference>
<dbReference type="PANTHER" id="PTHR11085:SF9">
    <property type="entry name" value="NAD-DEPENDENT PROTEIN DEACETYLASE SIRTUIN-1"/>
    <property type="match status" value="1"/>
</dbReference>
<feature type="binding site" evidence="7">
    <location>
        <position position="310"/>
    </location>
    <ligand>
        <name>Zn(2+)</name>
        <dbReference type="ChEBI" id="CHEBI:29105"/>
    </ligand>
</feature>
<dbReference type="PROSITE" id="PS50305">
    <property type="entry name" value="SIRTUIN"/>
    <property type="match status" value="1"/>
</dbReference>
<dbReference type="AlphaFoldDB" id="A0A6A5QC13"/>
<feature type="compositionally biased region" description="Low complexity" evidence="8">
    <location>
        <begin position="10"/>
        <end position="29"/>
    </location>
</feature>
<dbReference type="Proteomes" id="UP000800096">
    <property type="component" value="Unassembled WGS sequence"/>
</dbReference>
<dbReference type="InterPro" id="IPR003000">
    <property type="entry name" value="Sirtuin"/>
</dbReference>
<keyword evidence="3" id="KW-0808">Transferase</keyword>
<evidence type="ECO:0000256" key="8">
    <source>
        <dbReference type="SAM" id="MobiDB-lite"/>
    </source>
</evidence>
<comment type="cofactor">
    <cofactor evidence="1">
        <name>Zn(2+)</name>
        <dbReference type="ChEBI" id="CHEBI:29105"/>
    </cofactor>
</comment>
<organism evidence="10 11">
    <name type="scientific">Ampelomyces quisqualis</name>
    <name type="common">Powdery mildew agent</name>
    <dbReference type="NCBI Taxonomy" id="50730"/>
    <lineage>
        <taxon>Eukaryota</taxon>
        <taxon>Fungi</taxon>
        <taxon>Dikarya</taxon>
        <taxon>Ascomycota</taxon>
        <taxon>Pezizomycotina</taxon>
        <taxon>Dothideomycetes</taxon>
        <taxon>Pleosporomycetidae</taxon>
        <taxon>Pleosporales</taxon>
        <taxon>Pleosporineae</taxon>
        <taxon>Phaeosphaeriaceae</taxon>
        <taxon>Ampelomyces</taxon>
    </lineage>
</organism>
<dbReference type="InterPro" id="IPR050134">
    <property type="entry name" value="NAD-dep_sirtuin_deacylases"/>
</dbReference>
<evidence type="ECO:0000256" key="1">
    <source>
        <dbReference type="ARBA" id="ARBA00001947"/>
    </source>
</evidence>
<dbReference type="InterPro" id="IPR026591">
    <property type="entry name" value="Sirtuin_cat_small_dom_sf"/>
</dbReference>
<dbReference type="PANTHER" id="PTHR11085">
    <property type="entry name" value="NAD-DEPENDENT PROTEIN DEACYLASE SIRTUIN-5, MITOCHONDRIAL-RELATED"/>
    <property type="match status" value="1"/>
</dbReference>
<keyword evidence="6" id="KW-0520">NAD</keyword>
<dbReference type="Gene3D" id="3.40.50.1220">
    <property type="entry name" value="TPP-binding domain"/>
    <property type="match status" value="1"/>
</dbReference>
<feature type="binding site" evidence="7">
    <location>
        <position position="286"/>
    </location>
    <ligand>
        <name>Zn(2+)</name>
        <dbReference type="ChEBI" id="CHEBI:29105"/>
    </ligand>
</feature>
<dbReference type="GO" id="GO:0005634">
    <property type="term" value="C:nucleus"/>
    <property type="evidence" value="ECO:0007669"/>
    <property type="project" value="TreeGrafter"/>
</dbReference>
<dbReference type="OrthoDB" id="420264at2759"/>
<dbReference type="GO" id="GO:0070403">
    <property type="term" value="F:NAD+ binding"/>
    <property type="evidence" value="ECO:0007669"/>
    <property type="project" value="InterPro"/>
</dbReference>
<dbReference type="GO" id="GO:0046872">
    <property type="term" value="F:metal ion binding"/>
    <property type="evidence" value="ECO:0007669"/>
    <property type="project" value="UniProtKB-KW"/>
</dbReference>
<feature type="region of interest" description="Disordered" evidence="8">
    <location>
        <begin position="318"/>
        <end position="353"/>
    </location>
</feature>
<name>A0A6A5QC13_AMPQU</name>
<gene>
    <name evidence="10" type="ORF">BDU57DRAFT_523843</name>
</gene>